<gene>
    <name evidence="2" type="ORF">EV659_10335</name>
</gene>
<evidence type="ECO:0000313" key="2">
    <source>
        <dbReference type="EMBL" id="TCP36148.1"/>
    </source>
</evidence>
<dbReference type="Proteomes" id="UP000295399">
    <property type="component" value="Unassembled WGS sequence"/>
</dbReference>
<name>A0A4R2PN13_RHOSA</name>
<accession>A0A4R2PN13</accession>
<evidence type="ECO:0000313" key="3">
    <source>
        <dbReference type="Proteomes" id="UP000295399"/>
    </source>
</evidence>
<dbReference type="AlphaFoldDB" id="A0A4R2PN13"/>
<proteinExistence type="predicted"/>
<feature type="chain" id="PRO_5020626235" evidence="1">
    <location>
        <begin position="20"/>
        <end position="300"/>
    </location>
</feature>
<dbReference type="RefSeq" id="WP_132707718.1">
    <property type="nucleotide sequence ID" value="NZ_JACIGF010000003.1"/>
</dbReference>
<dbReference type="SUPFAM" id="SSF56935">
    <property type="entry name" value="Porins"/>
    <property type="match status" value="1"/>
</dbReference>
<dbReference type="InParanoid" id="A0A4R2PN13"/>
<evidence type="ECO:0000256" key="1">
    <source>
        <dbReference type="SAM" id="SignalP"/>
    </source>
</evidence>
<keyword evidence="1" id="KW-0732">Signal</keyword>
<feature type="signal peptide" evidence="1">
    <location>
        <begin position="1"/>
        <end position="19"/>
    </location>
</feature>
<dbReference type="EMBL" id="SLXO01000003">
    <property type="protein sequence ID" value="TCP36148.1"/>
    <property type="molecule type" value="Genomic_DNA"/>
</dbReference>
<sequence length="300" mass="31334">MALALLLLTAIEPGSAALAQTSAPDAGSTSAGDRQAIAPLEETMEDPRTGANAKPVEIVLDNSLHGSPDAKEPGFLYFDDSADNAPAGPTITVGDGTVSGLTPRLYFTPRGQAGGAPGPIVAGGLTTTGASSRISFNGLTGSAATDGLSVAVTSAVMQRPNSGGTAAGAFDFQLSPLDETVSLGLSLGYWGFNLDANVMRETALFTGNVEGIDLGLGYSWDDFSTSISVGEFRQDDLGVGGPGLVDDINYYKMELGATYQLTRSFHLSGGVQHFEYGQQWRAFSDRQRFQLLYLSGQLRF</sequence>
<reference evidence="2 3" key="1">
    <citation type="submission" date="2019-03" db="EMBL/GenBank/DDBJ databases">
        <title>Genomic Encyclopedia of Type Strains, Phase IV (KMG-IV): sequencing the most valuable type-strain genomes for metagenomic binning, comparative biology and taxonomic classification.</title>
        <authorList>
            <person name="Goeker M."/>
        </authorList>
    </citation>
    <scope>NUCLEOTIDE SEQUENCE [LARGE SCALE GENOMIC DNA]</scope>
    <source>
        <strain evidence="2 3">DSM 2132</strain>
    </source>
</reference>
<organism evidence="2 3">
    <name type="scientific">Rhodothalassium salexigens DSM 2132</name>
    <dbReference type="NCBI Taxonomy" id="1188247"/>
    <lineage>
        <taxon>Bacteria</taxon>
        <taxon>Pseudomonadati</taxon>
        <taxon>Pseudomonadota</taxon>
        <taxon>Alphaproteobacteria</taxon>
        <taxon>Rhodothalassiales</taxon>
        <taxon>Rhodothalassiaceae</taxon>
        <taxon>Rhodothalassium</taxon>
    </lineage>
</organism>
<keyword evidence="3" id="KW-1185">Reference proteome</keyword>
<dbReference type="OrthoDB" id="8479427at2"/>
<comment type="caution">
    <text evidence="2">The sequence shown here is derived from an EMBL/GenBank/DDBJ whole genome shotgun (WGS) entry which is preliminary data.</text>
</comment>
<protein>
    <submittedName>
        <fullName evidence="2">Uncharacterized protein</fullName>
    </submittedName>
</protein>